<dbReference type="KEGG" id="tfa:BW733_17200"/>
<evidence type="ECO:0000313" key="9">
    <source>
        <dbReference type="EMBL" id="AQP52300.1"/>
    </source>
</evidence>
<dbReference type="PANTHER" id="PTHR42920:SF5">
    <property type="entry name" value="EAMA DOMAIN-CONTAINING PROTEIN"/>
    <property type="match status" value="1"/>
</dbReference>
<keyword evidence="10" id="KW-1185">Reference proteome</keyword>
<gene>
    <name evidence="9" type="ORF">BW733_17200</name>
</gene>
<sequence length="305" mass="31694">MNSRSVGDRAPGGIRINPVVLVLIAIASVQFGAALAKGIFEQASPLTLAFLRVLIATAIFLLIARPRMTGRSARDWLVVTAYGLCLTGMNAAIYFSFARIPIGVAVTLEFIGPLALAVIGSRRLVDLIWVALAATGVVLLGALPSDIDLVGALLALLAGAMWASYIALAGPVGRRWDGMSGLTMGSLIGCLALAGPALVLSDGAFGQPKVWAVMALVALLSTVIPYGLELQARRTIKAPTFGILMSLEPAAAAIFAWIVLGELLGAVEWSAMACVIIASVGAILTAHRRRPLGQPAVETDPRPPA</sequence>
<dbReference type="AlphaFoldDB" id="A0A1Q2D1F2"/>
<dbReference type="InterPro" id="IPR051258">
    <property type="entry name" value="Diverse_Substrate_Transporter"/>
</dbReference>
<evidence type="ECO:0000256" key="1">
    <source>
        <dbReference type="ARBA" id="ARBA00004651"/>
    </source>
</evidence>
<keyword evidence="3" id="KW-1003">Cell membrane</keyword>
<feature type="transmembrane region" description="Helical" evidence="7">
    <location>
        <begin position="149"/>
        <end position="168"/>
    </location>
</feature>
<evidence type="ECO:0000256" key="2">
    <source>
        <dbReference type="ARBA" id="ARBA00007362"/>
    </source>
</evidence>
<accession>A0A1Q2D1F2</accession>
<feature type="transmembrane region" description="Helical" evidence="7">
    <location>
        <begin position="266"/>
        <end position="286"/>
    </location>
</feature>
<keyword evidence="4 7" id="KW-0812">Transmembrane</keyword>
<dbReference type="EMBL" id="CP019607">
    <property type="protein sequence ID" value="AQP52300.1"/>
    <property type="molecule type" value="Genomic_DNA"/>
</dbReference>
<evidence type="ECO:0000256" key="7">
    <source>
        <dbReference type="SAM" id="Phobius"/>
    </source>
</evidence>
<comment type="similarity">
    <text evidence="2">Belongs to the EamA transporter family.</text>
</comment>
<feature type="transmembrane region" description="Helical" evidence="7">
    <location>
        <begin position="240"/>
        <end position="260"/>
    </location>
</feature>
<dbReference type="InterPro" id="IPR000620">
    <property type="entry name" value="EamA_dom"/>
</dbReference>
<dbReference type="Proteomes" id="UP000188235">
    <property type="component" value="Chromosome"/>
</dbReference>
<feature type="transmembrane region" description="Helical" evidence="7">
    <location>
        <begin position="76"/>
        <end position="94"/>
    </location>
</feature>
<evidence type="ECO:0000256" key="6">
    <source>
        <dbReference type="ARBA" id="ARBA00023136"/>
    </source>
</evidence>
<dbReference type="OrthoDB" id="9815120at2"/>
<feature type="transmembrane region" description="Helical" evidence="7">
    <location>
        <begin position="100"/>
        <end position="120"/>
    </location>
</feature>
<feature type="transmembrane region" description="Helical" evidence="7">
    <location>
        <begin position="127"/>
        <end position="143"/>
    </location>
</feature>
<dbReference type="RefSeq" id="WP_077352420.1">
    <property type="nucleotide sequence ID" value="NZ_CP019607.1"/>
</dbReference>
<keyword evidence="6 7" id="KW-0472">Membrane</keyword>
<dbReference type="SUPFAM" id="SSF103481">
    <property type="entry name" value="Multidrug resistance efflux transporter EmrE"/>
    <property type="match status" value="1"/>
</dbReference>
<organism evidence="9 10">
    <name type="scientific">Tessaracoccus flavescens</name>
    <dbReference type="NCBI Taxonomy" id="399497"/>
    <lineage>
        <taxon>Bacteria</taxon>
        <taxon>Bacillati</taxon>
        <taxon>Actinomycetota</taxon>
        <taxon>Actinomycetes</taxon>
        <taxon>Propionibacteriales</taxon>
        <taxon>Propionibacteriaceae</taxon>
        <taxon>Tessaracoccus</taxon>
    </lineage>
</organism>
<feature type="transmembrane region" description="Helical" evidence="7">
    <location>
        <begin position="210"/>
        <end position="228"/>
    </location>
</feature>
<keyword evidence="5 7" id="KW-1133">Transmembrane helix</keyword>
<feature type="transmembrane region" description="Helical" evidence="7">
    <location>
        <begin position="20"/>
        <end position="40"/>
    </location>
</feature>
<dbReference type="GO" id="GO:0005886">
    <property type="term" value="C:plasma membrane"/>
    <property type="evidence" value="ECO:0007669"/>
    <property type="project" value="UniProtKB-SubCell"/>
</dbReference>
<evidence type="ECO:0000313" key="10">
    <source>
        <dbReference type="Proteomes" id="UP000188235"/>
    </source>
</evidence>
<reference evidence="9 10" key="1">
    <citation type="journal article" date="2008" name="Int. J. Syst. Evol. Microbiol.">
        <title>Tessaracoccus flavescens sp. nov., isolated from marine sediment.</title>
        <authorList>
            <person name="Lee D.W."/>
            <person name="Lee S.D."/>
        </authorList>
    </citation>
    <scope>NUCLEOTIDE SEQUENCE [LARGE SCALE GENOMIC DNA]</scope>
    <source>
        <strain evidence="9 10">SST-39T</strain>
    </source>
</reference>
<feature type="domain" description="EamA" evidence="8">
    <location>
        <begin position="150"/>
        <end position="281"/>
    </location>
</feature>
<name>A0A1Q2D1F2_9ACTN</name>
<dbReference type="InterPro" id="IPR037185">
    <property type="entry name" value="EmrE-like"/>
</dbReference>
<dbReference type="PANTHER" id="PTHR42920">
    <property type="entry name" value="OS03G0707200 PROTEIN-RELATED"/>
    <property type="match status" value="1"/>
</dbReference>
<dbReference type="STRING" id="399497.BW733_17200"/>
<feature type="transmembrane region" description="Helical" evidence="7">
    <location>
        <begin position="180"/>
        <end position="198"/>
    </location>
</feature>
<evidence type="ECO:0000256" key="5">
    <source>
        <dbReference type="ARBA" id="ARBA00022989"/>
    </source>
</evidence>
<feature type="transmembrane region" description="Helical" evidence="7">
    <location>
        <begin position="46"/>
        <end position="64"/>
    </location>
</feature>
<dbReference type="Pfam" id="PF00892">
    <property type="entry name" value="EamA"/>
    <property type="match status" value="1"/>
</dbReference>
<comment type="subcellular location">
    <subcellularLocation>
        <location evidence="1">Cell membrane</location>
        <topology evidence="1">Multi-pass membrane protein</topology>
    </subcellularLocation>
</comment>
<evidence type="ECO:0000256" key="3">
    <source>
        <dbReference type="ARBA" id="ARBA00022475"/>
    </source>
</evidence>
<evidence type="ECO:0000259" key="8">
    <source>
        <dbReference type="Pfam" id="PF00892"/>
    </source>
</evidence>
<evidence type="ECO:0000256" key="4">
    <source>
        <dbReference type="ARBA" id="ARBA00022692"/>
    </source>
</evidence>
<protein>
    <recommendedName>
        <fullName evidence="8">EamA domain-containing protein</fullName>
    </recommendedName>
</protein>
<proteinExistence type="inferred from homology"/>